<evidence type="ECO:0000259" key="8">
    <source>
        <dbReference type="PROSITE" id="PS50893"/>
    </source>
</evidence>
<gene>
    <name evidence="9" type="ORF">SAMN04488047_11070</name>
</gene>
<name>A0A1I5S6R4_9RHOB</name>
<keyword evidence="5" id="KW-0547">Nucleotide-binding</keyword>
<evidence type="ECO:0000313" key="10">
    <source>
        <dbReference type="Proteomes" id="UP000199356"/>
    </source>
</evidence>
<feature type="domain" description="ABC transporter" evidence="8">
    <location>
        <begin position="2"/>
        <end position="249"/>
    </location>
</feature>
<dbReference type="InterPro" id="IPR027417">
    <property type="entry name" value="P-loop_NTPase"/>
</dbReference>
<evidence type="ECO:0000256" key="7">
    <source>
        <dbReference type="ARBA" id="ARBA00023136"/>
    </source>
</evidence>
<dbReference type="PANTHER" id="PTHR42788:SF7">
    <property type="entry name" value="NITRATE ABC TRANSPORTER ATP-BINDING PROTEIN"/>
    <property type="match status" value="1"/>
</dbReference>
<dbReference type="AlphaFoldDB" id="A0A1I5S6R4"/>
<organism evidence="9 10">
    <name type="scientific">Tranquillimonas alkanivorans</name>
    <dbReference type="NCBI Taxonomy" id="441119"/>
    <lineage>
        <taxon>Bacteria</taxon>
        <taxon>Pseudomonadati</taxon>
        <taxon>Pseudomonadota</taxon>
        <taxon>Alphaproteobacteria</taxon>
        <taxon>Rhodobacterales</taxon>
        <taxon>Roseobacteraceae</taxon>
        <taxon>Tranquillimonas</taxon>
    </lineage>
</organism>
<keyword evidence="10" id="KW-1185">Reference proteome</keyword>
<dbReference type="RefSeq" id="WP_093422673.1">
    <property type="nucleotide sequence ID" value="NZ_FOXA01000010.1"/>
</dbReference>
<dbReference type="STRING" id="441119.SAMN04488047_11070"/>
<dbReference type="PANTHER" id="PTHR42788">
    <property type="entry name" value="TAURINE IMPORT ATP-BINDING PROTEIN-RELATED"/>
    <property type="match status" value="1"/>
</dbReference>
<dbReference type="SUPFAM" id="SSF52540">
    <property type="entry name" value="P-loop containing nucleoside triphosphate hydrolases"/>
    <property type="match status" value="1"/>
</dbReference>
<dbReference type="PROSITE" id="PS00211">
    <property type="entry name" value="ABC_TRANSPORTER_1"/>
    <property type="match status" value="1"/>
</dbReference>
<dbReference type="OrthoDB" id="9776369at2"/>
<dbReference type="InterPro" id="IPR050166">
    <property type="entry name" value="ABC_transporter_ATP-bind"/>
</dbReference>
<dbReference type="EMBL" id="FOXA01000010">
    <property type="protein sequence ID" value="SFP66361.1"/>
    <property type="molecule type" value="Genomic_DNA"/>
</dbReference>
<dbReference type="InterPro" id="IPR017871">
    <property type="entry name" value="ABC_transporter-like_CS"/>
</dbReference>
<dbReference type="InterPro" id="IPR003593">
    <property type="entry name" value="AAA+_ATPase"/>
</dbReference>
<evidence type="ECO:0000256" key="4">
    <source>
        <dbReference type="ARBA" id="ARBA00022475"/>
    </source>
</evidence>
<sequence>MISLSNIVVTFNPGTALEKRALRGVSLDIPEGEFVTVIGSNGAGKSTLLGVLAGETPVTSGSVMIDGRDVTALPVQKRADDVARVFQDPNVGVCGPLSIEENLALAMMRGNARGLSRALTEERRQQFRERLKVLGMGLEDRLGDRIGLLSGGQRQALSLLMATFAPSRILLLDEHTAALDPKMADFVINLTRDLIAEFGLTAMMVTHSMGDALSCGTRTVMMHGGRKLIDIQGGEREGMTPADFVALFSKTQGDDLTDDSLLLA</sequence>
<dbReference type="Proteomes" id="UP000199356">
    <property type="component" value="Unassembled WGS sequence"/>
</dbReference>
<dbReference type="GO" id="GO:0016887">
    <property type="term" value="F:ATP hydrolysis activity"/>
    <property type="evidence" value="ECO:0007669"/>
    <property type="project" value="InterPro"/>
</dbReference>
<keyword evidence="4" id="KW-1003">Cell membrane</keyword>
<dbReference type="Gene3D" id="3.40.50.300">
    <property type="entry name" value="P-loop containing nucleotide triphosphate hydrolases"/>
    <property type="match status" value="1"/>
</dbReference>
<evidence type="ECO:0000256" key="3">
    <source>
        <dbReference type="ARBA" id="ARBA00022448"/>
    </source>
</evidence>
<dbReference type="Pfam" id="PF00005">
    <property type="entry name" value="ABC_tran"/>
    <property type="match status" value="1"/>
</dbReference>
<comment type="subcellular location">
    <subcellularLocation>
        <location evidence="1">Cell membrane</location>
        <topology evidence="1">Peripheral membrane protein</topology>
    </subcellularLocation>
</comment>
<evidence type="ECO:0000256" key="2">
    <source>
        <dbReference type="ARBA" id="ARBA00005417"/>
    </source>
</evidence>
<keyword evidence="6 9" id="KW-0067">ATP-binding</keyword>
<evidence type="ECO:0000256" key="6">
    <source>
        <dbReference type="ARBA" id="ARBA00022840"/>
    </source>
</evidence>
<reference evidence="9 10" key="1">
    <citation type="submission" date="2016-10" db="EMBL/GenBank/DDBJ databases">
        <authorList>
            <person name="de Groot N.N."/>
        </authorList>
    </citation>
    <scope>NUCLEOTIDE SEQUENCE [LARGE SCALE GENOMIC DNA]</scope>
    <source>
        <strain evidence="9 10">DSM 19547</strain>
    </source>
</reference>
<protein>
    <submittedName>
        <fullName evidence="9">Putative ABC transport system ATP-binding protein</fullName>
    </submittedName>
</protein>
<evidence type="ECO:0000256" key="1">
    <source>
        <dbReference type="ARBA" id="ARBA00004202"/>
    </source>
</evidence>
<keyword evidence="7" id="KW-0472">Membrane</keyword>
<dbReference type="GO" id="GO:0005524">
    <property type="term" value="F:ATP binding"/>
    <property type="evidence" value="ECO:0007669"/>
    <property type="project" value="UniProtKB-KW"/>
</dbReference>
<comment type="similarity">
    <text evidence="2">Belongs to the ABC transporter superfamily.</text>
</comment>
<proteinExistence type="inferred from homology"/>
<accession>A0A1I5S6R4</accession>
<evidence type="ECO:0000256" key="5">
    <source>
        <dbReference type="ARBA" id="ARBA00022741"/>
    </source>
</evidence>
<dbReference type="GO" id="GO:0005886">
    <property type="term" value="C:plasma membrane"/>
    <property type="evidence" value="ECO:0007669"/>
    <property type="project" value="UniProtKB-SubCell"/>
</dbReference>
<keyword evidence="3" id="KW-0813">Transport</keyword>
<dbReference type="SMART" id="SM00382">
    <property type="entry name" value="AAA"/>
    <property type="match status" value="1"/>
</dbReference>
<dbReference type="PROSITE" id="PS50893">
    <property type="entry name" value="ABC_TRANSPORTER_2"/>
    <property type="match status" value="1"/>
</dbReference>
<evidence type="ECO:0000313" key="9">
    <source>
        <dbReference type="EMBL" id="SFP66361.1"/>
    </source>
</evidence>
<dbReference type="InterPro" id="IPR003439">
    <property type="entry name" value="ABC_transporter-like_ATP-bd"/>
</dbReference>